<dbReference type="GeneID" id="106174017"/>
<dbReference type="KEGG" id="lak:106174017"/>
<evidence type="ECO:0000256" key="4">
    <source>
        <dbReference type="RuleBase" id="RU000363"/>
    </source>
</evidence>
<dbReference type="InterPro" id="IPR002347">
    <property type="entry name" value="SDR_fam"/>
</dbReference>
<dbReference type="RefSeq" id="XP_013410841.1">
    <property type="nucleotide sequence ID" value="XM_013555387.1"/>
</dbReference>
<reference evidence="6" key="1">
    <citation type="submission" date="2025-08" db="UniProtKB">
        <authorList>
            <consortium name="RefSeq"/>
        </authorList>
    </citation>
    <scope>IDENTIFICATION</scope>
    <source>
        <tissue evidence="6">Gonads</tissue>
    </source>
</reference>
<evidence type="ECO:0000256" key="1">
    <source>
        <dbReference type="ARBA" id="ARBA00006484"/>
    </source>
</evidence>
<proteinExistence type="inferred from homology"/>
<evidence type="ECO:0000313" key="5">
    <source>
        <dbReference type="Proteomes" id="UP000085678"/>
    </source>
</evidence>
<dbReference type="STRING" id="7574.A0A1S3JL25"/>
<evidence type="ECO:0000256" key="3">
    <source>
        <dbReference type="ARBA" id="ARBA00048508"/>
    </source>
</evidence>
<accession>A0A1S3JL25</accession>
<evidence type="ECO:0000256" key="2">
    <source>
        <dbReference type="ARBA" id="ARBA00012948"/>
    </source>
</evidence>
<dbReference type="InParanoid" id="A0A1S3JL25"/>
<dbReference type="InterPro" id="IPR036291">
    <property type="entry name" value="NAD(P)-bd_dom_sf"/>
</dbReference>
<organism evidence="5 6">
    <name type="scientific">Lingula anatina</name>
    <name type="common">Brachiopod</name>
    <name type="synonym">Lingula unguis</name>
    <dbReference type="NCBI Taxonomy" id="7574"/>
    <lineage>
        <taxon>Eukaryota</taxon>
        <taxon>Metazoa</taxon>
        <taxon>Spiralia</taxon>
        <taxon>Lophotrochozoa</taxon>
        <taxon>Brachiopoda</taxon>
        <taxon>Linguliformea</taxon>
        <taxon>Lingulata</taxon>
        <taxon>Lingulida</taxon>
        <taxon>Linguloidea</taxon>
        <taxon>Lingulidae</taxon>
        <taxon>Lingula</taxon>
    </lineage>
</organism>
<dbReference type="Proteomes" id="UP000085678">
    <property type="component" value="Unplaced"/>
</dbReference>
<dbReference type="PRINTS" id="PR00080">
    <property type="entry name" value="SDRFAMILY"/>
</dbReference>
<dbReference type="OrthoDB" id="417891at2759"/>
<protein>
    <recommendedName>
        <fullName evidence="2">3-oxoacyl-[acyl-carrier-protein] reductase</fullName>
        <ecNumber evidence="2">1.1.1.100</ecNumber>
    </recommendedName>
</protein>
<dbReference type="PANTHER" id="PTHR42879:SF2">
    <property type="entry name" value="3-OXOACYL-[ACYL-CARRIER-PROTEIN] REDUCTASE FABG"/>
    <property type="match status" value="1"/>
</dbReference>
<dbReference type="AlphaFoldDB" id="A0A1S3JL25"/>
<dbReference type="PRINTS" id="PR00081">
    <property type="entry name" value="GDHRDH"/>
</dbReference>
<dbReference type="Pfam" id="PF00106">
    <property type="entry name" value="adh_short"/>
    <property type="match status" value="1"/>
</dbReference>
<keyword evidence="5" id="KW-1185">Reference proteome</keyword>
<dbReference type="GO" id="GO:0004316">
    <property type="term" value="F:3-oxoacyl-[acyl-carrier-protein] reductase (NADPH) activity"/>
    <property type="evidence" value="ECO:0007669"/>
    <property type="project" value="UniProtKB-EC"/>
</dbReference>
<comment type="similarity">
    <text evidence="1 4">Belongs to the short-chain dehydrogenases/reductases (SDR) family.</text>
</comment>
<evidence type="ECO:0000313" key="6">
    <source>
        <dbReference type="RefSeq" id="XP_013410841.1"/>
    </source>
</evidence>
<gene>
    <name evidence="6" type="primary">LOC106174017</name>
</gene>
<dbReference type="Gene3D" id="3.40.50.720">
    <property type="entry name" value="NAD(P)-binding Rossmann-like Domain"/>
    <property type="match status" value="1"/>
</dbReference>
<dbReference type="InterPro" id="IPR050259">
    <property type="entry name" value="SDR"/>
</dbReference>
<feature type="non-terminal residue" evidence="6">
    <location>
        <position position="266"/>
    </location>
</feature>
<dbReference type="EC" id="1.1.1.100" evidence="2"/>
<sequence>MRVPRTLKWLDSLSHHRAVCDGTFVPAAAGSVIPHTYTCSLETEKVNYNIMSVERHLDGKVELVTGSTSGIGLAIAHVLAKTGASIILTGFGDEQLTSKLKEDFSSKYKCRVDYIATDLSKVADINELFTSVIKLYPEGVDVLINNAGYNHVCLVEEYPEEKWDDMVAVMLSAPFHLCKRFIPLMKKKGCGRIVITSSVHGMISTAGKAVYSAVKHGVVGLGIALEVVEYGITCNTICPGFVETAVTQTQIAQLAKDNGISYEQAK</sequence>
<name>A0A1S3JL25_LINAN</name>
<dbReference type="PANTHER" id="PTHR42879">
    <property type="entry name" value="3-OXOACYL-(ACYL-CARRIER-PROTEIN) REDUCTASE"/>
    <property type="match status" value="1"/>
</dbReference>
<dbReference type="SUPFAM" id="SSF51735">
    <property type="entry name" value="NAD(P)-binding Rossmann-fold domains"/>
    <property type="match status" value="1"/>
</dbReference>
<comment type="catalytic activity">
    <reaction evidence="3">
        <text>a (3R)-hydroxyacyl-[ACP] + NADP(+) = a 3-oxoacyl-[ACP] + NADPH + H(+)</text>
        <dbReference type="Rhea" id="RHEA:17397"/>
        <dbReference type="Rhea" id="RHEA-COMP:9916"/>
        <dbReference type="Rhea" id="RHEA-COMP:9945"/>
        <dbReference type="ChEBI" id="CHEBI:15378"/>
        <dbReference type="ChEBI" id="CHEBI:57783"/>
        <dbReference type="ChEBI" id="CHEBI:58349"/>
        <dbReference type="ChEBI" id="CHEBI:78776"/>
        <dbReference type="ChEBI" id="CHEBI:78827"/>
        <dbReference type="EC" id="1.1.1.100"/>
    </reaction>
</comment>